<dbReference type="Proteomes" id="UP001307889">
    <property type="component" value="Chromosome 2"/>
</dbReference>
<evidence type="ECO:0000313" key="2">
    <source>
        <dbReference type="EMBL" id="BES90010.1"/>
    </source>
</evidence>
<name>A0ABN7ACL3_9HEMI</name>
<dbReference type="EMBL" id="AP028910">
    <property type="protein sequence ID" value="BES90010.1"/>
    <property type="molecule type" value="Genomic_DNA"/>
</dbReference>
<feature type="compositionally biased region" description="Basic and acidic residues" evidence="1">
    <location>
        <begin position="85"/>
        <end position="97"/>
    </location>
</feature>
<keyword evidence="3" id="KW-1185">Reference proteome</keyword>
<proteinExistence type="predicted"/>
<evidence type="ECO:0000313" key="3">
    <source>
        <dbReference type="Proteomes" id="UP001307889"/>
    </source>
</evidence>
<organism evidence="2 3">
    <name type="scientific">Nesidiocoris tenuis</name>
    <dbReference type="NCBI Taxonomy" id="355587"/>
    <lineage>
        <taxon>Eukaryota</taxon>
        <taxon>Metazoa</taxon>
        <taxon>Ecdysozoa</taxon>
        <taxon>Arthropoda</taxon>
        <taxon>Hexapoda</taxon>
        <taxon>Insecta</taxon>
        <taxon>Pterygota</taxon>
        <taxon>Neoptera</taxon>
        <taxon>Paraneoptera</taxon>
        <taxon>Hemiptera</taxon>
        <taxon>Heteroptera</taxon>
        <taxon>Panheteroptera</taxon>
        <taxon>Cimicomorpha</taxon>
        <taxon>Miridae</taxon>
        <taxon>Dicyphina</taxon>
        <taxon>Nesidiocoris</taxon>
    </lineage>
</organism>
<evidence type="ECO:0000256" key="1">
    <source>
        <dbReference type="SAM" id="MobiDB-lite"/>
    </source>
</evidence>
<gene>
    <name evidence="2" type="ORF">NTJ_02818</name>
</gene>
<feature type="region of interest" description="Disordered" evidence="1">
    <location>
        <begin position="78"/>
        <end position="97"/>
    </location>
</feature>
<accession>A0ABN7ACL3</accession>
<protein>
    <submittedName>
        <fullName evidence="2">Uncharacterized protein</fullName>
    </submittedName>
</protein>
<sequence length="97" mass="10965">MFLLHRNEVEAPLPIECQLIETVASRSMEIPFYRRLERFNQLKMEACNFHLYDGVFSLVSAHAAPAFDGLDFGHAHSPCSTKATSHGDEAARNMHPH</sequence>
<reference evidence="2 3" key="1">
    <citation type="submission" date="2023-09" db="EMBL/GenBank/DDBJ databases">
        <title>Nesidiocoris tenuis whole genome shotgun sequence.</title>
        <authorList>
            <person name="Shibata T."/>
            <person name="Shimoda M."/>
            <person name="Kobayashi T."/>
            <person name="Uehara T."/>
        </authorList>
    </citation>
    <scope>NUCLEOTIDE SEQUENCE [LARGE SCALE GENOMIC DNA]</scope>
    <source>
        <strain evidence="2 3">Japan</strain>
    </source>
</reference>